<dbReference type="Proteomes" id="UP000646211">
    <property type="component" value="Unassembled WGS sequence"/>
</dbReference>
<name>A0A930UA54_9FLAO</name>
<keyword evidence="2" id="KW-0326">Glycosidase</keyword>
<evidence type="ECO:0000256" key="2">
    <source>
        <dbReference type="ARBA" id="ARBA00023295"/>
    </source>
</evidence>
<dbReference type="InterPro" id="IPR014756">
    <property type="entry name" value="Ig_E-set"/>
</dbReference>
<gene>
    <name evidence="5" type="ORF">IR213_14360</name>
</gene>
<dbReference type="Gene3D" id="3.20.20.80">
    <property type="entry name" value="Glycosidases"/>
    <property type="match status" value="1"/>
</dbReference>
<feature type="region of interest" description="Disordered" evidence="3">
    <location>
        <begin position="115"/>
        <end position="140"/>
    </location>
</feature>
<sequence length="606" mass="70231">MFAQIERIEPPFWYAGMYNPKLQIMFYGKNIAQFLVTVSNSIKITNVKRTENPNYLFVTIDTKNVKATECIFTFKDSNKKAFTQNYSLKQRRENSAQRLSYDSSDMMYLLMPDRFSNGNPNNDSDTSTTEKYNRELPEGRHGGDIQGIINHLDYIKELGATTLWITPLCEDNEAVYSYHTYAQTDVYKIDPRYGTNEDYARLAAEIHQKNLKLVMDYVTNHWGLQHWMMKDLPTQDWIHLFENFTQTNHRRTVIHDTNASKIDTKICMDGWFAPSMPDLNQANSLVLNYLTQNAIWWIEYANLDGLRVDTYNYADPEAIAKWTKAITDEYPNFNIVGEISMRDHAQLSYWQKDSPIGKIQNFNSYLPSLMDFILSDALLTIFNEDGNWETGMIRIYNNFANDFLFPNVNNLLIFAENHDTQRINHVYKNDIGKYKMTMSLLATVRGIPQLYYGSEVGMAGNKDNGGDAAIRQDFPGGWEGDAINAFTKEARTQGQNEYFDFTSKLFNWRKNKSVLHFGKMTHYIPEDNTYVYFRYNATDPSVSELAEQSVMVLFNNSSDTKTLKTNRFAENIGNYKTGKDVITEKIIDVTNEIFMDAKSVLILELR</sequence>
<dbReference type="CDD" id="cd11340">
    <property type="entry name" value="AmyAc_bac_CMD_like_3"/>
    <property type="match status" value="1"/>
</dbReference>
<dbReference type="PANTHER" id="PTHR10357:SF210">
    <property type="entry name" value="MALTODEXTRIN GLUCOSIDASE"/>
    <property type="match status" value="1"/>
</dbReference>
<accession>A0A930UA54</accession>
<comment type="caution">
    <text evidence="5">The sequence shown here is derived from an EMBL/GenBank/DDBJ whole genome shotgun (WGS) entry which is preliminary data.</text>
</comment>
<dbReference type="EMBL" id="JADHEC010000042">
    <property type="protein sequence ID" value="MBF2709763.1"/>
    <property type="molecule type" value="Genomic_DNA"/>
</dbReference>
<dbReference type="PANTHER" id="PTHR10357">
    <property type="entry name" value="ALPHA-AMYLASE FAMILY MEMBER"/>
    <property type="match status" value="1"/>
</dbReference>
<organism evidence="5 6">
    <name type="scientific">Flavobacterium soyangense</name>
    <dbReference type="NCBI Taxonomy" id="2023265"/>
    <lineage>
        <taxon>Bacteria</taxon>
        <taxon>Pseudomonadati</taxon>
        <taxon>Bacteroidota</taxon>
        <taxon>Flavobacteriia</taxon>
        <taxon>Flavobacteriales</taxon>
        <taxon>Flavobacteriaceae</taxon>
        <taxon>Flavobacterium</taxon>
    </lineage>
</organism>
<feature type="compositionally biased region" description="Basic and acidic residues" evidence="3">
    <location>
        <begin position="131"/>
        <end position="140"/>
    </location>
</feature>
<reference evidence="5" key="1">
    <citation type="submission" date="2020-11" db="EMBL/GenBank/DDBJ databases">
        <title>Genome of Flavobacterium soyangense.</title>
        <authorList>
            <person name="Liu Q."/>
            <person name="Xin Y.-H."/>
        </authorList>
    </citation>
    <scope>NUCLEOTIDE SEQUENCE</scope>
    <source>
        <strain evidence="5">CGMCC 1.13493</strain>
    </source>
</reference>
<keyword evidence="1 5" id="KW-0378">Hydrolase</keyword>
<dbReference type="InterPro" id="IPR006047">
    <property type="entry name" value="GH13_cat_dom"/>
</dbReference>
<protein>
    <submittedName>
        <fullName evidence="5">Glycoside hydrolase family 13 protein</fullName>
    </submittedName>
</protein>
<dbReference type="SUPFAM" id="SSF81296">
    <property type="entry name" value="E set domains"/>
    <property type="match status" value="1"/>
</dbReference>
<feature type="domain" description="Glycosyl hydrolase family 13 catalytic" evidence="4">
    <location>
        <begin position="109"/>
        <end position="509"/>
    </location>
</feature>
<dbReference type="GO" id="GO:0016798">
    <property type="term" value="F:hydrolase activity, acting on glycosyl bonds"/>
    <property type="evidence" value="ECO:0007669"/>
    <property type="project" value="UniProtKB-KW"/>
</dbReference>
<dbReference type="SUPFAM" id="SSF51011">
    <property type="entry name" value="Glycosyl hydrolase domain"/>
    <property type="match status" value="1"/>
</dbReference>
<evidence type="ECO:0000256" key="1">
    <source>
        <dbReference type="ARBA" id="ARBA00022801"/>
    </source>
</evidence>
<dbReference type="InterPro" id="IPR017853">
    <property type="entry name" value="GH"/>
</dbReference>
<dbReference type="SUPFAM" id="SSF51445">
    <property type="entry name" value="(Trans)glycosidases"/>
    <property type="match status" value="1"/>
</dbReference>
<evidence type="ECO:0000313" key="6">
    <source>
        <dbReference type="Proteomes" id="UP000646211"/>
    </source>
</evidence>
<dbReference type="InterPro" id="IPR013780">
    <property type="entry name" value="Glyco_hydro_b"/>
</dbReference>
<keyword evidence="6" id="KW-1185">Reference proteome</keyword>
<dbReference type="RefSeq" id="WP_194312998.1">
    <property type="nucleotide sequence ID" value="NZ_JADHEC010000042.1"/>
</dbReference>
<dbReference type="Pfam" id="PF00128">
    <property type="entry name" value="Alpha-amylase"/>
    <property type="match status" value="1"/>
</dbReference>
<feature type="compositionally biased region" description="Polar residues" evidence="3">
    <location>
        <begin position="116"/>
        <end position="130"/>
    </location>
</feature>
<dbReference type="InterPro" id="IPR013783">
    <property type="entry name" value="Ig-like_fold"/>
</dbReference>
<dbReference type="Gene3D" id="2.60.40.1180">
    <property type="entry name" value="Golgi alpha-mannosidase II"/>
    <property type="match status" value="1"/>
</dbReference>
<dbReference type="Gene3D" id="2.60.40.10">
    <property type="entry name" value="Immunoglobulins"/>
    <property type="match status" value="1"/>
</dbReference>
<proteinExistence type="predicted"/>
<dbReference type="Pfam" id="PF09087">
    <property type="entry name" value="Cyc-maltodext_N"/>
    <property type="match status" value="1"/>
</dbReference>
<dbReference type="AlphaFoldDB" id="A0A930UA54"/>
<dbReference type="InterPro" id="IPR015171">
    <property type="entry name" value="Cyc-maltodext_N"/>
</dbReference>
<evidence type="ECO:0000256" key="3">
    <source>
        <dbReference type="SAM" id="MobiDB-lite"/>
    </source>
</evidence>
<dbReference type="GO" id="GO:0005975">
    <property type="term" value="P:carbohydrate metabolic process"/>
    <property type="evidence" value="ECO:0007669"/>
    <property type="project" value="InterPro"/>
</dbReference>
<evidence type="ECO:0000259" key="4">
    <source>
        <dbReference type="SMART" id="SM00642"/>
    </source>
</evidence>
<evidence type="ECO:0000313" key="5">
    <source>
        <dbReference type="EMBL" id="MBF2709763.1"/>
    </source>
</evidence>
<dbReference type="SMART" id="SM00642">
    <property type="entry name" value="Aamy"/>
    <property type="match status" value="1"/>
</dbReference>